<keyword evidence="3" id="KW-0227">DNA damage</keyword>
<comment type="similarity">
    <text evidence="6">Belongs to the Vsr family.</text>
</comment>
<gene>
    <name evidence="7" type="ordered locus">Mmcs_0818</name>
</gene>
<dbReference type="Pfam" id="PF03852">
    <property type="entry name" value="Vsr"/>
    <property type="match status" value="1"/>
</dbReference>
<evidence type="ECO:0000256" key="6">
    <source>
        <dbReference type="ARBA" id="ARBA00029466"/>
    </source>
</evidence>
<dbReference type="SUPFAM" id="SSF52980">
    <property type="entry name" value="Restriction endonuclease-like"/>
    <property type="match status" value="1"/>
</dbReference>
<keyword evidence="2 7" id="KW-0255">Endonuclease</keyword>
<reference evidence="7" key="1">
    <citation type="submission" date="2006-06" db="EMBL/GenBank/DDBJ databases">
        <title>Complete sequence of chromosome of Mycobacterium sp. MCS.</title>
        <authorList>
            <consortium name="US DOE Joint Genome Institute"/>
            <person name="Copeland A."/>
            <person name="Lucas S."/>
            <person name="Lapidus A."/>
            <person name="Barry K."/>
            <person name="Detter J.C."/>
            <person name="Glavina del Rio T."/>
            <person name="Hammon N."/>
            <person name="Israni S."/>
            <person name="Dalin E."/>
            <person name="Tice H."/>
            <person name="Pitluck S."/>
            <person name="Martinez M."/>
            <person name="Schmutz J."/>
            <person name="Larimer F."/>
            <person name="Land M."/>
            <person name="Hauser L."/>
            <person name="Kyrpides N."/>
            <person name="Kim E."/>
            <person name="Miller C.D."/>
            <person name="Hughes J.E."/>
            <person name="Anderson A.J."/>
            <person name="Sims R.C."/>
            <person name="Richardson P."/>
        </authorList>
    </citation>
    <scope>NUCLEOTIDE SEQUENCE [LARGE SCALE GENOMIC DNA]</scope>
    <source>
        <strain evidence="7">MCS</strain>
    </source>
</reference>
<evidence type="ECO:0000256" key="2">
    <source>
        <dbReference type="ARBA" id="ARBA00022759"/>
    </source>
</evidence>
<keyword evidence="4" id="KW-0378">Hydrolase</keyword>
<dbReference type="GO" id="GO:0016787">
    <property type="term" value="F:hydrolase activity"/>
    <property type="evidence" value="ECO:0007669"/>
    <property type="project" value="UniProtKB-KW"/>
</dbReference>
<organism evidence="7">
    <name type="scientific">Mycobacterium sp. (strain MCS)</name>
    <dbReference type="NCBI Taxonomy" id="164756"/>
    <lineage>
        <taxon>Bacteria</taxon>
        <taxon>Bacillati</taxon>
        <taxon>Actinomycetota</taxon>
        <taxon>Actinomycetes</taxon>
        <taxon>Mycobacteriales</taxon>
        <taxon>Mycobacteriaceae</taxon>
        <taxon>Mycobacterium</taxon>
    </lineage>
</organism>
<dbReference type="InterPro" id="IPR004603">
    <property type="entry name" value="DNA_mismatch_endonuc_vsr"/>
</dbReference>
<dbReference type="GO" id="GO:0004519">
    <property type="term" value="F:endonuclease activity"/>
    <property type="evidence" value="ECO:0007669"/>
    <property type="project" value="UniProtKB-KW"/>
</dbReference>
<dbReference type="Gene3D" id="3.40.960.10">
    <property type="entry name" value="VSR Endonuclease"/>
    <property type="match status" value="1"/>
</dbReference>
<dbReference type="NCBIfam" id="TIGR00632">
    <property type="entry name" value="vsr"/>
    <property type="match status" value="1"/>
</dbReference>
<evidence type="ECO:0000256" key="4">
    <source>
        <dbReference type="ARBA" id="ARBA00022801"/>
    </source>
</evidence>
<proteinExistence type="inferred from homology"/>
<dbReference type="GO" id="GO:0006298">
    <property type="term" value="P:mismatch repair"/>
    <property type="evidence" value="ECO:0007669"/>
    <property type="project" value="InterPro"/>
</dbReference>
<evidence type="ECO:0000256" key="1">
    <source>
        <dbReference type="ARBA" id="ARBA00022722"/>
    </source>
</evidence>
<evidence type="ECO:0000313" key="7">
    <source>
        <dbReference type="EMBL" id="ABG06937.1"/>
    </source>
</evidence>
<evidence type="ECO:0000256" key="5">
    <source>
        <dbReference type="ARBA" id="ARBA00023204"/>
    </source>
</evidence>
<name>A0A5Q5BFH9_MYCSS</name>
<dbReference type="REBASE" id="13188">
    <property type="entry name" value="V.MspMCSORF817P"/>
</dbReference>
<keyword evidence="1" id="KW-0540">Nuclease</keyword>
<dbReference type="InterPro" id="IPR011335">
    <property type="entry name" value="Restrct_endonuc-II-like"/>
</dbReference>
<dbReference type="EMBL" id="CP000384">
    <property type="protein sequence ID" value="ABG06937.1"/>
    <property type="molecule type" value="Genomic_DNA"/>
</dbReference>
<accession>A0A5Q5BFH9</accession>
<sequence>MSRRMSAQLSQNTGIEMRLRSALHARGLRYRLHQRPLPQHRRTADIVFRRAKVAVYVDGCFWHGCPEHATWPKRNAEFWRNKIEANVRRDRETDTSLIEAGWTPVRVWEHEDVDATADRIGILVKHRTATTKT</sequence>
<evidence type="ECO:0000256" key="3">
    <source>
        <dbReference type="ARBA" id="ARBA00022763"/>
    </source>
</evidence>
<keyword evidence="5" id="KW-0234">DNA repair</keyword>
<protein>
    <submittedName>
        <fullName evidence="7">DNA mismatch endonuclease vsr</fullName>
    </submittedName>
</protein>
<dbReference type="CDD" id="cd00221">
    <property type="entry name" value="Vsr"/>
    <property type="match status" value="1"/>
</dbReference>
<dbReference type="KEGG" id="mmc:Mmcs_0818"/>
<dbReference type="AlphaFoldDB" id="A0A5Q5BFH9"/>